<feature type="domain" description="Paraneoplastic antigen Ma-like C-terminal" evidence="1">
    <location>
        <begin position="15"/>
        <end position="120"/>
    </location>
</feature>
<dbReference type="InterPro" id="IPR048270">
    <property type="entry name" value="PNMA_C"/>
</dbReference>
<evidence type="ECO:0000313" key="2">
    <source>
        <dbReference type="EMBL" id="KMQ88486.1"/>
    </source>
</evidence>
<dbReference type="STRING" id="67767.A0A0J7KE62"/>
<organism evidence="2 3">
    <name type="scientific">Lasius niger</name>
    <name type="common">Black garden ant</name>
    <dbReference type="NCBI Taxonomy" id="67767"/>
    <lineage>
        <taxon>Eukaryota</taxon>
        <taxon>Metazoa</taxon>
        <taxon>Ecdysozoa</taxon>
        <taxon>Arthropoda</taxon>
        <taxon>Hexapoda</taxon>
        <taxon>Insecta</taxon>
        <taxon>Pterygota</taxon>
        <taxon>Neoptera</taxon>
        <taxon>Endopterygota</taxon>
        <taxon>Hymenoptera</taxon>
        <taxon>Apocrita</taxon>
        <taxon>Aculeata</taxon>
        <taxon>Formicoidea</taxon>
        <taxon>Formicidae</taxon>
        <taxon>Formicinae</taxon>
        <taxon>Lasius</taxon>
        <taxon>Lasius</taxon>
    </lineage>
</organism>
<evidence type="ECO:0000259" key="1">
    <source>
        <dbReference type="Pfam" id="PF14893"/>
    </source>
</evidence>
<name>A0A0J7KE62_LASNI</name>
<keyword evidence="3" id="KW-1185">Reference proteome</keyword>
<accession>A0A0J7KE62</accession>
<sequence length="257" mass="28884">MPEEKIVLQGSLGLETFDPATSNWKRWLRRFEAGLTVHKVPEAQKVTYLLHFIGPSAFDIICDKLAPEEPHNCTYAVLITALAKFYAPAALEIAEIFRFQTRKQQEGETIKDYVAALHKLSVNCNFGQYLKTALKNQFVYGLTSKRAQSRLLETRDLDFEKAIQIAISMELSETNALYMHPGTPASSIDYVGAKTDKKPKGAEKAPAKYARGRIETSKPRSDYVNANDKSNCTCFRCGGRHLANKCKLPRDITCKKC</sequence>
<dbReference type="PaxDb" id="67767-A0A0J7KE62"/>
<proteinExistence type="predicted"/>
<dbReference type="Pfam" id="PF14893">
    <property type="entry name" value="PNMA"/>
    <property type="match status" value="1"/>
</dbReference>
<dbReference type="PANTHER" id="PTHR33198:SF19">
    <property type="entry name" value="CCHC-TYPE DOMAIN-CONTAINING PROTEIN"/>
    <property type="match status" value="1"/>
</dbReference>
<gene>
    <name evidence="2" type="ORF">RF55_12017</name>
</gene>
<dbReference type="AlphaFoldDB" id="A0A0J7KE62"/>
<comment type="caution">
    <text evidence="2">The sequence shown here is derived from an EMBL/GenBank/DDBJ whole genome shotgun (WGS) entry which is preliminary data.</text>
</comment>
<protein>
    <recommendedName>
        <fullName evidence="1">Paraneoplastic antigen Ma-like C-terminal domain-containing protein</fullName>
    </recommendedName>
</protein>
<dbReference type="OrthoDB" id="7554393at2759"/>
<dbReference type="Proteomes" id="UP000036403">
    <property type="component" value="Unassembled WGS sequence"/>
</dbReference>
<reference evidence="2 3" key="1">
    <citation type="submission" date="2015-04" db="EMBL/GenBank/DDBJ databases">
        <title>Lasius niger genome sequencing.</title>
        <authorList>
            <person name="Konorov E.A."/>
            <person name="Nikitin M.A."/>
            <person name="Kirill M.V."/>
            <person name="Chang P."/>
        </authorList>
    </citation>
    <scope>NUCLEOTIDE SEQUENCE [LARGE SCALE GENOMIC DNA]</scope>
    <source>
        <tissue evidence="2">Whole</tissue>
    </source>
</reference>
<dbReference type="PANTHER" id="PTHR33198">
    <property type="entry name" value="ANK_REP_REGION DOMAIN-CONTAINING PROTEIN-RELATED"/>
    <property type="match status" value="1"/>
</dbReference>
<dbReference type="EMBL" id="LBMM01008980">
    <property type="protein sequence ID" value="KMQ88486.1"/>
    <property type="molecule type" value="Genomic_DNA"/>
</dbReference>
<evidence type="ECO:0000313" key="3">
    <source>
        <dbReference type="Proteomes" id="UP000036403"/>
    </source>
</evidence>